<dbReference type="SUPFAM" id="SSF46785">
    <property type="entry name" value="Winged helix' DNA-binding domain"/>
    <property type="match status" value="1"/>
</dbReference>
<proteinExistence type="predicted"/>
<keyword evidence="3" id="KW-0804">Transcription</keyword>
<dbReference type="CDD" id="cd07377">
    <property type="entry name" value="WHTH_GntR"/>
    <property type="match status" value="1"/>
</dbReference>
<dbReference type="SUPFAM" id="SSF64288">
    <property type="entry name" value="Chorismate lyase-like"/>
    <property type="match status" value="1"/>
</dbReference>
<dbReference type="EMBL" id="BSUJ01000001">
    <property type="protein sequence ID" value="GMA21613.1"/>
    <property type="molecule type" value="Genomic_DNA"/>
</dbReference>
<evidence type="ECO:0000256" key="3">
    <source>
        <dbReference type="ARBA" id="ARBA00023163"/>
    </source>
</evidence>
<evidence type="ECO:0000313" key="5">
    <source>
        <dbReference type="EMBL" id="GMA21613.1"/>
    </source>
</evidence>
<protein>
    <submittedName>
        <fullName evidence="5">GntR family transcriptional regulator</fullName>
    </submittedName>
</protein>
<evidence type="ECO:0000313" key="6">
    <source>
        <dbReference type="Proteomes" id="UP001157109"/>
    </source>
</evidence>
<dbReference type="Pfam" id="PF00392">
    <property type="entry name" value="GntR"/>
    <property type="match status" value="1"/>
</dbReference>
<dbReference type="PRINTS" id="PR00035">
    <property type="entry name" value="HTHGNTR"/>
</dbReference>
<dbReference type="InterPro" id="IPR036390">
    <property type="entry name" value="WH_DNA-bd_sf"/>
</dbReference>
<sequence>MPVAAPLPVVLDRTDDRPLYQQLADQLREAITTGALRPGDPVENELALATRLRVSRPTVRRAIGDLTAQGLLVRRRGVGTRVANQVMQPGDEVTSLWDDLARAGRSPRTAVLRHETGVTHPRAAETLGLPATTRLVYLERIRYADGDPLAHLVNWLPPQFADLTDTELGERGLYDSLRARGHEPVRGRQLIRARIPTGEQRRLLHITRADAVLLMLRHTVDAAGTPVEYGEHCYRGDQYTFSVTV</sequence>
<dbReference type="Pfam" id="PF07702">
    <property type="entry name" value="UTRA"/>
    <property type="match status" value="1"/>
</dbReference>
<evidence type="ECO:0000256" key="2">
    <source>
        <dbReference type="ARBA" id="ARBA00023125"/>
    </source>
</evidence>
<evidence type="ECO:0000256" key="1">
    <source>
        <dbReference type="ARBA" id="ARBA00023015"/>
    </source>
</evidence>
<dbReference type="SMART" id="SM00345">
    <property type="entry name" value="HTH_GNTR"/>
    <property type="match status" value="1"/>
</dbReference>
<dbReference type="Gene3D" id="1.10.10.10">
    <property type="entry name" value="Winged helix-like DNA-binding domain superfamily/Winged helix DNA-binding domain"/>
    <property type="match status" value="1"/>
</dbReference>
<dbReference type="RefSeq" id="WP_241443522.1">
    <property type="nucleotide sequence ID" value="NZ_BSUJ01000001.1"/>
</dbReference>
<name>A0ABQ6HSZ3_9MICO</name>
<dbReference type="PROSITE" id="PS50949">
    <property type="entry name" value="HTH_GNTR"/>
    <property type="match status" value="1"/>
</dbReference>
<dbReference type="InterPro" id="IPR050679">
    <property type="entry name" value="Bact_HTH_transcr_reg"/>
</dbReference>
<dbReference type="InterPro" id="IPR000524">
    <property type="entry name" value="Tscrpt_reg_HTH_GntR"/>
</dbReference>
<dbReference type="InterPro" id="IPR011663">
    <property type="entry name" value="UTRA"/>
</dbReference>
<dbReference type="SMART" id="SM00866">
    <property type="entry name" value="UTRA"/>
    <property type="match status" value="1"/>
</dbReference>
<feature type="domain" description="HTH gntR-type" evidence="4">
    <location>
        <begin position="17"/>
        <end position="85"/>
    </location>
</feature>
<dbReference type="PANTHER" id="PTHR44846:SF17">
    <property type="entry name" value="GNTR-FAMILY TRANSCRIPTIONAL REGULATOR"/>
    <property type="match status" value="1"/>
</dbReference>
<dbReference type="InterPro" id="IPR036388">
    <property type="entry name" value="WH-like_DNA-bd_sf"/>
</dbReference>
<keyword evidence="1" id="KW-0805">Transcription regulation</keyword>
<gene>
    <name evidence="5" type="ORF">GCM10025862_36340</name>
</gene>
<reference evidence="6" key="1">
    <citation type="journal article" date="2019" name="Int. J. Syst. Evol. Microbiol.">
        <title>The Global Catalogue of Microorganisms (GCM) 10K type strain sequencing project: providing services to taxonomists for standard genome sequencing and annotation.</title>
        <authorList>
            <consortium name="The Broad Institute Genomics Platform"/>
            <consortium name="The Broad Institute Genome Sequencing Center for Infectious Disease"/>
            <person name="Wu L."/>
            <person name="Ma J."/>
        </authorList>
    </citation>
    <scope>NUCLEOTIDE SEQUENCE [LARGE SCALE GENOMIC DNA]</scope>
    <source>
        <strain evidence="6">NBRC 105830</strain>
    </source>
</reference>
<accession>A0ABQ6HSZ3</accession>
<dbReference type="Gene3D" id="3.40.1410.10">
    <property type="entry name" value="Chorismate lyase-like"/>
    <property type="match status" value="1"/>
</dbReference>
<keyword evidence="6" id="KW-1185">Reference proteome</keyword>
<keyword evidence="2" id="KW-0238">DNA-binding</keyword>
<evidence type="ECO:0000259" key="4">
    <source>
        <dbReference type="PROSITE" id="PS50949"/>
    </source>
</evidence>
<organism evidence="5 6">
    <name type="scientific">Arsenicicoccus piscis</name>
    <dbReference type="NCBI Taxonomy" id="673954"/>
    <lineage>
        <taxon>Bacteria</taxon>
        <taxon>Bacillati</taxon>
        <taxon>Actinomycetota</taxon>
        <taxon>Actinomycetes</taxon>
        <taxon>Micrococcales</taxon>
        <taxon>Intrasporangiaceae</taxon>
        <taxon>Arsenicicoccus</taxon>
    </lineage>
</organism>
<dbReference type="Proteomes" id="UP001157109">
    <property type="component" value="Unassembled WGS sequence"/>
</dbReference>
<comment type="caution">
    <text evidence="5">The sequence shown here is derived from an EMBL/GenBank/DDBJ whole genome shotgun (WGS) entry which is preliminary data.</text>
</comment>
<dbReference type="PANTHER" id="PTHR44846">
    <property type="entry name" value="MANNOSYL-D-GLYCERATE TRANSPORT/METABOLISM SYSTEM REPRESSOR MNGR-RELATED"/>
    <property type="match status" value="1"/>
</dbReference>
<dbReference type="InterPro" id="IPR028978">
    <property type="entry name" value="Chorismate_lyase_/UTRA_dom_sf"/>
</dbReference>